<dbReference type="RefSeq" id="WP_256308843.1">
    <property type="nucleotide sequence ID" value="NZ_JANHAW010000003.1"/>
</dbReference>
<evidence type="ECO:0000313" key="2">
    <source>
        <dbReference type="Proteomes" id="UP001597092"/>
    </source>
</evidence>
<sequence length="184" mass="19680">MVVATVFTVAWVLSYNFLPRGLLRGGNPAATAEYAGSVPLEFLTLFGWNVAVSAIAVDANTFRSVNSPLGYVVEVVQAPRYGAVWGTGSLAIGSGDRIVPSLSVLVERSGPMEITAMVAIVVATRGIMLWHQASGPRWKEPFERVRSPRDWSLTRREWALLGGGYLLLAAACYREAVAIAGVAG</sequence>
<gene>
    <name evidence="1" type="ORF">ACFSAS_11390</name>
</gene>
<comment type="caution">
    <text evidence="1">The sequence shown here is derived from an EMBL/GenBank/DDBJ whole genome shotgun (WGS) entry which is preliminary data.</text>
</comment>
<reference evidence="1 2" key="1">
    <citation type="journal article" date="2019" name="Int. J. Syst. Evol. Microbiol.">
        <title>The Global Catalogue of Microorganisms (GCM) 10K type strain sequencing project: providing services to taxonomists for standard genome sequencing and annotation.</title>
        <authorList>
            <consortium name="The Broad Institute Genomics Platform"/>
            <consortium name="The Broad Institute Genome Sequencing Center for Infectious Disease"/>
            <person name="Wu L."/>
            <person name="Ma J."/>
        </authorList>
    </citation>
    <scope>NUCLEOTIDE SEQUENCE [LARGE SCALE GENOMIC DNA]</scope>
    <source>
        <strain evidence="1 2">CGMCC 1.10387</strain>
    </source>
</reference>
<accession>A0ABD6DVC5</accession>
<organism evidence="1 2">
    <name type="scientific">Halobellus litoreus</name>
    <dbReference type="NCBI Taxonomy" id="755310"/>
    <lineage>
        <taxon>Archaea</taxon>
        <taxon>Methanobacteriati</taxon>
        <taxon>Methanobacteriota</taxon>
        <taxon>Stenosarchaea group</taxon>
        <taxon>Halobacteria</taxon>
        <taxon>Halobacteriales</taxon>
        <taxon>Haloferacaceae</taxon>
        <taxon>Halobellus</taxon>
    </lineage>
</organism>
<evidence type="ECO:0000313" key="1">
    <source>
        <dbReference type="EMBL" id="MFD1686217.1"/>
    </source>
</evidence>
<keyword evidence="2" id="KW-1185">Reference proteome</keyword>
<dbReference type="AlphaFoldDB" id="A0ABD6DVC5"/>
<dbReference type="EMBL" id="JBHUDP010000003">
    <property type="protein sequence ID" value="MFD1686217.1"/>
    <property type="molecule type" value="Genomic_DNA"/>
</dbReference>
<dbReference type="Proteomes" id="UP001597092">
    <property type="component" value="Unassembled WGS sequence"/>
</dbReference>
<protein>
    <submittedName>
        <fullName evidence="1">Uncharacterized protein</fullName>
    </submittedName>
</protein>
<proteinExistence type="predicted"/>
<name>A0ABD6DVC5_9EURY</name>